<dbReference type="PROSITE" id="PS50048">
    <property type="entry name" value="ZN2_CY6_FUNGAL_2"/>
    <property type="match status" value="1"/>
</dbReference>
<evidence type="ECO:0000259" key="6">
    <source>
        <dbReference type="PROSITE" id="PS50048"/>
    </source>
</evidence>
<feature type="compositionally biased region" description="Polar residues" evidence="5">
    <location>
        <begin position="1"/>
        <end position="25"/>
    </location>
</feature>
<feature type="region of interest" description="Disordered" evidence="5">
    <location>
        <begin position="131"/>
        <end position="151"/>
    </location>
</feature>
<feature type="region of interest" description="Disordered" evidence="5">
    <location>
        <begin position="737"/>
        <end position="781"/>
    </location>
</feature>
<dbReference type="SMART" id="SM00906">
    <property type="entry name" value="Fungal_trans"/>
    <property type="match status" value="1"/>
</dbReference>
<evidence type="ECO:0000313" key="8">
    <source>
        <dbReference type="Proteomes" id="UP001270362"/>
    </source>
</evidence>
<keyword evidence="2" id="KW-0805">Transcription regulation</keyword>
<feature type="compositionally biased region" description="Pro residues" evidence="5">
    <location>
        <begin position="762"/>
        <end position="771"/>
    </location>
</feature>
<dbReference type="GO" id="GO:0006351">
    <property type="term" value="P:DNA-templated transcription"/>
    <property type="evidence" value="ECO:0007669"/>
    <property type="project" value="InterPro"/>
</dbReference>
<sequence length="807" mass="87950">MPTTNSSSAANMNATLPNKRPSPTCTADPPGAPATRSKRAKYSSIACEECRSRKLKCETSPDSWACHRCISNGVTCNITRPHASQRGSATGPAGDGDVEARFSKFERELCLLRHQVAYLTSGLKQIQDADQHETHLTKEPPSRSGPSIIPPASDVRVHEHVEPQFVGTTRPAFGLNMAKASLARMGFSPDDHGDNTEDDHEVDSGAQHGSEFESPTPYPDTGRLHGHMKAVTVTVTAPAQQDPLLRITQQEARRLFAVFQDEVETIYPILHSAVGSDSELEARIPHIYECVRSRGHGQSQAPCPGGPGAEQKQAQLLKVVLAVALVLEEHGRCALSDQLMRSVEDETNRLSAHTHVDLPEIRILTIASIYHFFCDDELYAWRVIGVAGRLVLEMGLHRRQSLFENFPDPGQRQAAVCLFWCVYVLDRRWSFGTSLSFALIDRDIDPALPQVPPTMPYLQSLVAYGRLSSKVWEALPQFDTSTASSYAIMPAATAALLDHDIQAWSANIPASLKLSSPDDIPTTTTTTTTRGTLTVRALMYLRDNHLRSLIARHHVLSSSAIATHPHQAQRVMHLARASIRAIAALDAHSNVYARQHAAYNHFLVSALAIVLLGVSHAPALFAHASRESFAEAVALVRRFSTTGAAGRRLWKSMCGLVAAVRRFGLGEGHGVLASEQQQQQQQGTAFQPNHNPEGVSMTAPLGELFDPDIYSTHAHPDMTHVGVDLMGLFDAFGHHQQQQGYQDGNSSLAQPAGPFGDQVAHVPPPPPPPLPRGDGDSSAEPLFDYSLFMGEDGGDVDQISRYFVGLI</sequence>
<evidence type="ECO:0000256" key="2">
    <source>
        <dbReference type="ARBA" id="ARBA00023015"/>
    </source>
</evidence>
<dbReference type="GO" id="GO:0008270">
    <property type="term" value="F:zinc ion binding"/>
    <property type="evidence" value="ECO:0007669"/>
    <property type="project" value="InterPro"/>
</dbReference>
<accession>A0AAE0X1X1</accession>
<feature type="region of interest" description="Disordered" evidence="5">
    <location>
        <begin position="1"/>
        <end position="39"/>
    </location>
</feature>
<keyword evidence="4" id="KW-0539">Nucleus</keyword>
<dbReference type="EMBL" id="JAULSO010000004">
    <property type="protein sequence ID" value="KAK3683302.1"/>
    <property type="molecule type" value="Genomic_DNA"/>
</dbReference>
<dbReference type="InterPro" id="IPR001138">
    <property type="entry name" value="Zn2Cys6_DnaBD"/>
</dbReference>
<dbReference type="GO" id="GO:0005634">
    <property type="term" value="C:nucleus"/>
    <property type="evidence" value="ECO:0007669"/>
    <property type="project" value="TreeGrafter"/>
</dbReference>
<name>A0AAE0X1X1_9PEZI</name>
<gene>
    <name evidence="7" type="ORF">B0T22DRAFT_538430</name>
</gene>
<dbReference type="GO" id="GO:0000981">
    <property type="term" value="F:DNA-binding transcription factor activity, RNA polymerase II-specific"/>
    <property type="evidence" value="ECO:0007669"/>
    <property type="project" value="InterPro"/>
</dbReference>
<comment type="caution">
    <text evidence="7">The sequence shown here is derived from an EMBL/GenBank/DDBJ whole genome shotgun (WGS) entry which is preliminary data.</text>
</comment>
<feature type="domain" description="Zn(2)-C6 fungal-type" evidence="6">
    <location>
        <begin position="46"/>
        <end position="78"/>
    </location>
</feature>
<dbReference type="Pfam" id="PF00172">
    <property type="entry name" value="Zn_clus"/>
    <property type="match status" value="1"/>
</dbReference>
<keyword evidence="8" id="KW-1185">Reference proteome</keyword>
<feature type="compositionally biased region" description="Basic and acidic residues" evidence="5">
    <location>
        <begin position="131"/>
        <end position="141"/>
    </location>
</feature>
<reference evidence="7" key="2">
    <citation type="submission" date="2023-06" db="EMBL/GenBank/DDBJ databases">
        <authorList>
            <consortium name="Lawrence Berkeley National Laboratory"/>
            <person name="Haridas S."/>
            <person name="Hensen N."/>
            <person name="Bonometti L."/>
            <person name="Westerberg I."/>
            <person name="Brannstrom I.O."/>
            <person name="Guillou S."/>
            <person name="Cros-Aarteil S."/>
            <person name="Calhoun S."/>
            <person name="Kuo A."/>
            <person name="Mondo S."/>
            <person name="Pangilinan J."/>
            <person name="Riley R."/>
            <person name="Labutti K."/>
            <person name="Andreopoulos B."/>
            <person name="Lipzen A."/>
            <person name="Chen C."/>
            <person name="Yanf M."/>
            <person name="Daum C."/>
            <person name="Ng V."/>
            <person name="Clum A."/>
            <person name="Steindorff A."/>
            <person name="Ohm R."/>
            <person name="Martin F."/>
            <person name="Silar P."/>
            <person name="Natvig D."/>
            <person name="Lalanne C."/>
            <person name="Gautier V."/>
            <person name="Ament-Velasquez S.L."/>
            <person name="Kruys A."/>
            <person name="Hutchinson M.I."/>
            <person name="Powell A.J."/>
            <person name="Barry K."/>
            <person name="Miller A.N."/>
            <person name="Grigoriev I.V."/>
            <person name="Debuchy R."/>
            <person name="Gladieux P."/>
            <person name="Thoren M.H."/>
            <person name="Johannesson H."/>
        </authorList>
    </citation>
    <scope>NUCLEOTIDE SEQUENCE</scope>
    <source>
        <strain evidence="7">CBS 314.62</strain>
    </source>
</reference>
<evidence type="ECO:0000256" key="4">
    <source>
        <dbReference type="ARBA" id="ARBA00023242"/>
    </source>
</evidence>
<evidence type="ECO:0000256" key="5">
    <source>
        <dbReference type="SAM" id="MobiDB-lite"/>
    </source>
</evidence>
<evidence type="ECO:0000256" key="3">
    <source>
        <dbReference type="ARBA" id="ARBA00023163"/>
    </source>
</evidence>
<dbReference type="CDD" id="cd12148">
    <property type="entry name" value="fungal_TF_MHR"/>
    <property type="match status" value="1"/>
</dbReference>
<reference evidence="7" key="1">
    <citation type="journal article" date="2023" name="Mol. Phylogenet. Evol.">
        <title>Genome-scale phylogeny and comparative genomics of the fungal order Sordariales.</title>
        <authorList>
            <person name="Hensen N."/>
            <person name="Bonometti L."/>
            <person name="Westerberg I."/>
            <person name="Brannstrom I.O."/>
            <person name="Guillou S."/>
            <person name="Cros-Aarteil S."/>
            <person name="Calhoun S."/>
            <person name="Haridas S."/>
            <person name="Kuo A."/>
            <person name="Mondo S."/>
            <person name="Pangilinan J."/>
            <person name="Riley R."/>
            <person name="LaButti K."/>
            <person name="Andreopoulos B."/>
            <person name="Lipzen A."/>
            <person name="Chen C."/>
            <person name="Yan M."/>
            <person name="Daum C."/>
            <person name="Ng V."/>
            <person name="Clum A."/>
            <person name="Steindorff A."/>
            <person name="Ohm R.A."/>
            <person name="Martin F."/>
            <person name="Silar P."/>
            <person name="Natvig D.O."/>
            <person name="Lalanne C."/>
            <person name="Gautier V."/>
            <person name="Ament-Velasquez S.L."/>
            <person name="Kruys A."/>
            <person name="Hutchinson M.I."/>
            <person name="Powell A.J."/>
            <person name="Barry K."/>
            <person name="Miller A.N."/>
            <person name="Grigoriev I.V."/>
            <person name="Debuchy R."/>
            <person name="Gladieux P."/>
            <person name="Hiltunen Thoren M."/>
            <person name="Johannesson H."/>
        </authorList>
    </citation>
    <scope>NUCLEOTIDE SEQUENCE</scope>
    <source>
        <strain evidence="7">CBS 314.62</strain>
    </source>
</reference>
<dbReference type="SMART" id="SM00066">
    <property type="entry name" value="GAL4"/>
    <property type="match status" value="1"/>
</dbReference>
<dbReference type="Proteomes" id="UP001270362">
    <property type="component" value="Unassembled WGS sequence"/>
</dbReference>
<evidence type="ECO:0000256" key="1">
    <source>
        <dbReference type="ARBA" id="ARBA00022723"/>
    </source>
</evidence>
<dbReference type="PROSITE" id="PS00463">
    <property type="entry name" value="ZN2_CY6_FUNGAL_1"/>
    <property type="match status" value="1"/>
</dbReference>
<feature type="compositionally biased region" description="Low complexity" evidence="5">
    <location>
        <begin position="142"/>
        <end position="151"/>
    </location>
</feature>
<dbReference type="SUPFAM" id="SSF57701">
    <property type="entry name" value="Zn2/Cys6 DNA-binding domain"/>
    <property type="match status" value="1"/>
</dbReference>
<dbReference type="GO" id="GO:0000435">
    <property type="term" value="P:positive regulation of transcription from RNA polymerase II promoter by galactose"/>
    <property type="evidence" value="ECO:0007669"/>
    <property type="project" value="TreeGrafter"/>
</dbReference>
<keyword evidence="1" id="KW-0479">Metal-binding</keyword>
<feature type="region of interest" description="Disordered" evidence="5">
    <location>
        <begin position="185"/>
        <end position="224"/>
    </location>
</feature>
<dbReference type="InterPro" id="IPR036864">
    <property type="entry name" value="Zn2-C6_fun-type_DNA-bd_sf"/>
</dbReference>
<feature type="region of interest" description="Disordered" evidence="5">
    <location>
        <begin position="674"/>
        <end position="695"/>
    </location>
</feature>
<keyword evidence="3" id="KW-0804">Transcription</keyword>
<dbReference type="GO" id="GO:0000978">
    <property type="term" value="F:RNA polymerase II cis-regulatory region sequence-specific DNA binding"/>
    <property type="evidence" value="ECO:0007669"/>
    <property type="project" value="TreeGrafter"/>
</dbReference>
<dbReference type="Pfam" id="PF04082">
    <property type="entry name" value="Fungal_trans"/>
    <property type="match status" value="1"/>
</dbReference>
<evidence type="ECO:0000313" key="7">
    <source>
        <dbReference type="EMBL" id="KAK3683302.1"/>
    </source>
</evidence>
<dbReference type="InterPro" id="IPR007219">
    <property type="entry name" value="XnlR_reg_dom"/>
</dbReference>
<proteinExistence type="predicted"/>
<dbReference type="PANTHER" id="PTHR47424:SF5">
    <property type="entry name" value="ZN(II)2CYS6 TRANSCRIPTION FACTOR (EUROFUNG)"/>
    <property type="match status" value="1"/>
</dbReference>
<dbReference type="Gene3D" id="4.10.240.10">
    <property type="entry name" value="Zn(2)-C6 fungal-type DNA-binding domain"/>
    <property type="match status" value="1"/>
</dbReference>
<protein>
    <recommendedName>
        <fullName evidence="6">Zn(2)-C6 fungal-type domain-containing protein</fullName>
    </recommendedName>
</protein>
<organism evidence="7 8">
    <name type="scientific">Podospora appendiculata</name>
    <dbReference type="NCBI Taxonomy" id="314037"/>
    <lineage>
        <taxon>Eukaryota</taxon>
        <taxon>Fungi</taxon>
        <taxon>Dikarya</taxon>
        <taxon>Ascomycota</taxon>
        <taxon>Pezizomycotina</taxon>
        <taxon>Sordariomycetes</taxon>
        <taxon>Sordariomycetidae</taxon>
        <taxon>Sordariales</taxon>
        <taxon>Podosporaceae</taxon>
        <taxon>Podospora</taxon>
    </lineage>
</organism>
<dbReference type="AlphaFoldDB" id="A0AAE0X1X1"/>
<dbReference type="PANTHER" id="PTHR47424">
    <property type="entry name" value="REGULATORY PROTEIN GAL4"/>
    <property type="match status" value="1"/>
</dbReference>
<dbReference type="InterPro" id="IPR051127">
    <property type="entry name" value="Fungal_SecMet_Regulators"/>
</dbReference>
<dbReference type="CDD" id="cd00067">
    <property type="entry name" value="GAL4"/>
    <property type="match status" value="1"/>
</dbReference>